<dbReference type="GO" id="GO:0030170">
    <property type="term" value="F:pyridoxal phosphate binding"/>
    <property type="evidence" value="ECO:0007669"/>
    <property type="project" value="InterPro"/>
</dbReference>
<organism evidence="7 8">
    <name type="scientific">Candidatus Fimimorpha faecalis</name>
    <dbReference type="NCBI Taxonomy" id="2840824"/>
    <lineage>
        <taxon>Bacteria</taxon>
        <taxon>Bacillati</taxon>
        <taxon>Bacillota</taxon>
        <taxon>Clostridia</taxon>
        <taxon>Eubacteriales</taxon>
        <taxon>Candidatus Fimimorpha</taxon>
    </lineage>
</organism>
<dbReference type="GO" id="GO:0071269">
    <property type="term" value="P:L-homocysteine biosynthetic process"/>
    <property type="evidence" value="ECO:0007669"/>
    <property type="project" value="TreeGrafter"/>
</dbReference>
<evidence type="ECO:0000313" key="8">
    <source>
        <dbReference type="Proteomes" id="UP000824201"/>
    </source>
</evidence>
<keyword evidence="4 5" id="KW-0663">Pyridoxal phosphate</keyword>
<dbReference type="Gene3D" id="3.40.640.10">
    <property type="entry name" value="Type I PLP-dependent aspartate aminotransferase-like (Major domain)"/>
    <property type="match status" value="1"/>
</dbReference>
<dbReference type="PANTHER" id="PTHR43797:SF3">
    <property type="entry name" value="O-ACETYLHOMOSERINE SULFHYDRYLASE"/>
    <property type="match status" value="1"/>
</dbReference>
<dbReference type="Pfam" id="PF01053">
    <property type="entry name" value="Cys_Met_Meta_PP"/>
    <property type="match status" value="1"/>
</dbReference>
<dbReference type="GO" id="GO:0006535">
    <property type="term" value="P:cysteine biosynthetic process from serine"/>
    <property type="evidence" value="ECO:0007669"/>
    <property type="project" value="TreeGrafter"/>
</dbReference>
<dbReference type="SUPFAM" id="SSF53383">
    <property type="entry name" value="PLP-dependent transferases"/>
    <property type="match status" value="1"/>
</dbReference>
<comment type="caution">
    <text evidence="7">The sequence shown here is derived from an EMBL/GenBank/DDBJ whole genome shotgun (WGS) entry which is preliminary data.</text>
</comment>
<dbReference type="AlphaFoldDB" id="A0A9D1JCB0"/>
<dbReference type="CDD" id="cd00614">
    <property type="entry name" value="CGS_like"/>
    <property type="match status" value="1"/>
</dbReference>
<dbReference type="GO" id="GO:0005737">
    <property type="term" value="C:cytoplasm"/>
    <property type="evidence" value="ECO:0007669"/>
    <property type="project" value="TreeGrafter"/>
</dbReference>
<dbReference type="GO" id="GO:0019346">
    <property type="term" value="P:transsulfuration"/>
    <property type="evidence" value="ECO:0007669"/>
    <property type="project" value="InterPro"/>
</dbReference>
<dbReference type="FunFam" id="3.40.640.10:FF:000035">
    <property type="entry name" value="O-succinylhomoserine sulfhydrylase"/>
    <property type="match status" value="1"/>
</dbReference>
<protein>
    <submittedName>
        <fullName evidence="7">O-acetylhomoserine aminocarboxypropyltransferase/cysteine synthase</fullName>
    </submittedName>
</protein>
<comment type="similarity">
    <text evidence="2 6">Belongs to the trans-sulfuration enzymes family.</text>
</comment>
<name>A0A9D1JCB0_9FIRM</name>
<dbReference type="NCBIfam" id="TIGR01326">
    <property type="entry name" value="OAH_OAS_sulfhy"/>
    <property type="match status" value="1"/>
</dbReference>
<evidence type="ECO:0000256" key="4">
    <source>
        <dbReference type="ARBA" id="ARBA00022898"/>
    </source>
</evidence>
<evidence type="ECO:0000256" key="1">
    <source>
        <dbReference type="ARBA" id="ARBA00001933"/>
    </source>
</evidence>
<comment type="cofactor">
    <cofactor evidence="1 6">
        <name>pyridoxal 5'-phosphate</name>
        <dbReference type="ChEBI" id="CHEBI:597326"/>
    </cofactor>
</comment>
<dbReference type="GO" id="GO:0004124">
    <property type="term" value="F:cysteine synthase activity"/>
    <property type="evidence" value="ECO:0007669"/>
    <property type="project" value="TreeGrafter"/>
</dbReference>
<evidence type="ECO:0000256" key="3">
    <source>
        <dbReference type="ARBA" id="ARBA00022679"/>
    </source>
</evidence>
<dbReference type="GO" id="GO:0003961">
    <property type="term" value="F:O-acetylhomoserine aminocarboxypropyltransferase activity"/>
    <property type="evidence" value="ECO:0007669"/>
    <property type="project" value="TreeGrafter"/>
</dbReference>
<reference evidence="7" key="1">
    <citation type="submission" date="2020-10" db="EMBL/GenBank/DDBJ databases">
        <authorList>
            <person name="Gilroy R."/>
        </authorList>
    </citation>
    <scope>NUCLEOTIDE SEQUENCE</scope>
    <source>
        <strain evidence="7">ChiW13-3771</strain>
    </source>
</reference>
<dbReference type="InterPro" id="IPR015424">
    <property type="entry name" value="PyrdxlP-dep_Trfase"/>
</dbReference>
<evidence type="ECO:0000256" key="6">
    <source>
        <dbReference type="RuleBase" id="RU362118"/>
    </source>
</evidence>
<dbReference type="InterPro" id="IPR000277">
    <property type="entry name" value="Cys/Met-Metab_PyrdxlP-dep_enz"/>
</dbReference>
<evidence type="ECO:0000256" key="5">
    <source>
        <dbReference type="PIRSR" id="PIRSR001434-2"/>
    </source>
</evidence>
<evidence type="ECO:0000256" key="2">
    <source>
        <dbReference type="ARBA" id="ARBA00009077"/>
    </source>
</evidence>
<reference evidence="7" key="2">
    <citation type="journal article" date="2021" name="PeerJ">
        <title>Extensive microbial diversity within the chicken gut microbiome revealed by metagenomics and culture.</title>
        <authorList>
            <person name="Gilroy R."/>
            <person name="Ravi A."/>
            <person name="Getino M."/>
            <person name="Pursley I."/>
            <person name="Horton D.L."/>
            <person name="Alikhan N.F."/>
            <person name="Baker D."/>
            <person name="Gharbi K."/>
            <person name="Hall N."/>
            <person name="Watson M."/>
            <person name="Adriaenssens E.M."/>
            <person name="Foster-Nyarko E."/>
            <person name="Jarju S."/>
            <person name="Secka A."/>
            <person name="Antonio M."/>
            <person name="Oren A."/>
            <person name="Chaudhuri R.R."/>
            <person name="La Ragione R."/>
            <person name="Hildebrand F."/>
            <person name="Pallen M.J."/>
        </authorList>
    </citation>
    <scope>NUCLEOTIDE SEQUENCE</scope>
    <source>
        <strain evidence="7">ChiW13-3771</strain>
    </source>
</reference>
<dbReference type="PANTHER" id="PTHR43797">
    <property type="entry name" value="HOMOCYSTEINE/CYSTEINE SYNTHASE"/>
    <property type="match status" value="1"/>
</dbReference>
<dbReference type="InterPro" id="IPR015422">
    <property type="entry name" value="PyrdxlP-dep_Trfase_small"/>
</dbReference>
<proteinExistence type="inferred from homology"/>
<accession>A0A9D1JCB0</accession>
<dbReference type="Proteomes" id="UP000824201">
    <property type="component" value="Unassembled WGS sequence"/>
</dbReference>
<dbReference type="InterPro" id="IPR006235">
    <property type="entry name" value="OAc-hSer/O-AcSer_sulfhydrylase"/>
</dbReference>
<keyword evidence="3" id="KW-0808">Transferase</keyword>
<dbReference type="Gene3D" id="3.90.1150.10">
    <property type="entry name" value="Aspartate Aminotransferase, domain 1"/>
    <property type="match status" value="1"/>
</dbReference>
<sequence length="431" mass="47351">MSNYKIETTCIQGGWKPKKGESRVLPIYQSTTFKYDSSEQMAKLFDLEEEGYFYTRLQNPTNDAVAQKICELEGGVAAMLTSSGQAANFYAVFNICGAGDHIVSAATIYGGTSNLFTVTMKKLGIDVTLVDPDAPVEELEKAFRPNTKALFAETISNPSLVVLDIEKFANLAHEHGVPLIVDNTFATPINCRPFEFGADIVTHSTTKYMDGHAMAVGGAIVDSGNFDWMAHAEKFPGLTTPDESYHGIVYAQRFGKKAYITKATAQLMRDLGSIPSPQNAFLLNIGLETLHLRMPRHCENAQKVAEYLEANEHVAWVNYPGLKSSKYYDLAQKYMPNGTCGVIAFGLKGGRDFSIDFMDHLKLACIVTHVADARTCVLHPASHTHRQLTDEQLIEAGVQPDLIRLSVGIENVEDIIADIQQALDAVETDKA</sequence>
<dbReference type="EMBL" id="DVHN01000038">
    <property type="protein sequence ID" value="HIR87973.1"/>
    <property type="molecule type" value="Genomic_DNA"/>
</dbReference>
<gene>
    <name evidence="7" type="ORF">IAC96_03385</name>
</gene>
<dbReference type="InterPro" id="IPR015421">
    <property type="entry name" value="PyrdxlP-dep_Trfase_major"/>
</dbReference>
<feature type="modified residue" description="N6-(pyridoxal phosphate)lysine" evidence="5">
    <location>
        <position position="207"/>
    </location>
</feature>
<dbReference type="PIRSF" id="PIRSF001434">
    <property type="entry name" value="CGS"/>
    <property type="match status" value="1"/>
</dbReference>
<evidence type="ECO:0000313" key="7">
    <source>
        <dbReference type="EMBL" id="HIR87973.1"/>
    </source>
</evidence>